<dbReference type="PANTHER" id="PTHR42929">
    <property type="entry name" value="INNER MEMBRANE ABC TRANSPORTER PERMEASE PROTEIN YDCU-RELATED-RELATED"/>
    <property type="match status" value="1"/>
</dbReference>
<dbReference type="PANTHER" id="PTHR42929:SF5">
    <property type="entry name" value="ABC TRANSPORTER PERMEASE PROTEIN"/>
    <property type="match status" value="1"/>
</dbReference>
<organism evidence="10 11">
    <name type="scientific">Aquamicrobium terrae</name>
    <dbReference type="NCBI Taxonomy" id="1324945"/>
    <lineage>
        <taxon>Bacteria</taxon>
        <taxon>Pseudomonadati</taxon>
        <taxon>Pseudomonadota</taxon>
        <taxon>Alphaproteobacteria</taxon>
        <taxon>Hyphomicrobiales</taxon>
        <taxon>Phyllobacteriaceae</taxon>
        <taxon>Aquamicrobium</taxon>
    </lineage>
</organism>
<feature type="transmembrane region" description="Helical" evidence="8">
    <location>
        <begin position="82"/>
        <end position="101"/>
    </location>
</feature>
<feature type="transmembrane region" description="Helical" evidence="8">
    <location>
        <begin position="214"/>
        <end position="240"/>
    </location>
</feature>
<feature type="transmembrane region" description="Helical" evidence="8">
    <location>
        <begin position="260"/>
        <end position="283"/>
    </location>
</feature>
<dbReference type="Pfam" id="PF00528">
    <property type="entry name" value="BPD_transp_1"/>
    <property type="match status" value="1"/>
</dbReference>
<evidence type="ECO:0000256" key="1">
    <source>
        <dbReference type="ARBA" id="ARBA00004651"/>
    </source>
</evidence>
<keyword evidence="11" id="KW-1185">Reference proteome</keyword>
<reference evidence="10 11" key="1">
    <citation type="submission" date="2024-06" db="EMBL/GenBank/DDBJ databases">
        <title>Genomic Encyclopedia of Type Strains, Phase IV (KMG-IV): sequencing the most valuable type-strain genomes for metagenomic binning, comparative biology and taxonomic classification.</title>
        <authorList>
            <person name="Goeker M."/>
        </authorList>
    </citation>
    <scope>NUCLEOTIDE SEQUENCE [LARGE SCALE GENOMIC DNA]</scope>
    <source>
        <strain evidence="10 11">DSM 27865</strain>
    </source>
</reference>
<proteinExistence type="inferred from homology"/>
<sequence length="294" mass="32810">MVDAAVMSRGRKVGAKRRKAVDPGFLLLPLLVLLLLVFVAPTLWFFFNSLRETGQSLPEVMRAIQSVLFSSTIRDAIIKTNWISLVVTLVALVIAYPIAYAMSRSRGLALTLMVICIVLPYFTSIIVRTYSWMVILGRNGLVNEVLLQLGLISSPLQLMYNTSGVVIGMTYVLLPYLVLTLYASMKSIDDRLLHAARSLGASGFYTFRRIYLPLTLHGVFSGCLIVFILSIGFFITPALMGGPQDMMIAMLIEREVELTLNWPLASIMSLFLLAITLVLYAVYYRFSNLQKMMG</sequence>
<name>A0ABV2MX51_9HYPH</name>
<keyword evidence="3 8" id="KW-0813">Transport</keyword>
<feature type="transmembrane region" description="Helical" evidence="8">
    <location>
        <begin position="158"/>
        <end position="183"/>
    </location>
</feature>
<accession>A0ABV2MX51</accession>
<dbReference type="InterPro" id="IPR000515">
    <property type="entry name" value="MetI-like"/>
</dbReference>
<dbReference type="EMBL" id="JBEPML010000004">
    <property type="protein sequence ID" value="MET3791375.1"/>
    <property type="molecule type" value="Genomic_DNA"/>
</dbReference>
<protein>
    <submittedName>
        <fullName evidence="10">ABC-type spermidine/putrescine transport system permease subunit I</fullName>
    </submittedName>
</protein>
<dbReference type="SUPFAM" id="SSF161098">
    <property type="entry name" value="MetI-like"/>
    <property type="match status" value="1"/>
</dbReference>
<evidence type="ECO:0000256" key="5">
    <source>
        <dbReference type="ARBA" id="ARBA00022692"/>
    </source>
</evidence>
<dbReference type="CDD" id="cd06261">
    <property type="entry name" value="TM_PBP2"/>
    <property type="match status" value="1"/>
</dbReference>
<evidence type="ECO:0000256" key="7">
    <source>
        <dbReference type="ARBA" id="ARBA00023136"/>
    </source>
</evidence>
<dbReference type="RefSeq" id="WP_354193705.1">
    <property type="nucleotide sequence ID" value="NZ_JBEPML010000004.1"/>
</dbReference>
<keyword evidence="7 8" id="KW-0472">Membrane</keyword>
<comment type="caution">
    <text evidence="10">The sequence shown here is derived from an EMBL/GenBank/DDBJ whole genome shotgun (WGS) entry which is preliminary data.</text>
</comment>
<evidence type="ECO:0000313" key="10">
    <source>
        <dbReference type="EMBL" id="MET3791375.1"/>
    </source>
</evidence>
<evidence type="ECO:0000256" key="4">
    <source>
        <dbReference type="ARBA" id="ARBA00022475"/>
    </source>
</evidence>
<dbReference type="InterPro" id="IPR035906">
    <property type="entry name" value="MetI-like_sf"/>
</dbReference>
<keyword evidence="5 8" id="KW-0812">Transmembrane</keyword>
<keyword evidence="6 8" id="KW-1133">Transmembrane helix</keyword>
<comment type="similarity">
    <text evidence="2">Belongs to the binding-protein-dependent transport system permease family. CysTW subfamily.</text>
</comment>
<feature type="domain" description="ABC transmembrane type-1" evidence="9">
    <location>
        <begin position="77"/>
        <end position="283"/>
    </location>
</feature>
<evidence type="ECO:0000313" key="11">
    <source>
        <dbReference type="Proteomes" id="UP001549076"/>
    </source>
</evidence>
<evidence type="ECO:0000256" key="3">
    <source>
        <dbReference type="ARBA" id="ARBA00022448"/>
    </source>
</evidence>
<keyword evidence="4" id="KW-1003">Cell membrane</keyword>
<dbReference type="Proteomes" id="UP001549076">
    <property type="component" value="Unassembled WGS sequence"/>
</dbReference>
<feature type="transmembrane region" description="Helical" evidence="8">
    <location>
        <begin position="108"/>
        <end position="127"/>
    </location>
</feature>
<evidence type="ECO:0000256" key="6">
    <source>
        <dbReference type="ARBA" id="ARBA00022989"/>
    </source>
</evidence>
<comment type="subcellular location">
    <subcellularLocation>
        <location evidence="1 8">Cell membrane</location>
        <topology evidence="1 8">Multi-pass membrane protein</topology>
    </subcellularLocation>
</comment>
<evidence type="ECO:0000259" key="9">
    <source>
        <dbReference type="PROSITE" id="PS50928"/>
    </source>
</evidence>
<dbReference type="PROSITE" id="PS50928">
    <property type="entry name" value="ABC_TM1"/>
    <property type="match status" value="1"/>
</dbReference>
<evidence type="ECO:0000256" key="2">
    <source>
        <dbReference type="ARBA" id="ARBA00007069"/>
    </source>
</evidence>
<dbReference type="Gene3D" id="1.10.3720.10">
    <property type="entry name" value="MetI-like"/>
    <property type="match status" value="1"/>
</dbReference>
<feature type="transmembrane region" description="Helical" evidence="8">
    <location>
        <begin position="25"/>
        <end position="47"/>
    </location>
</feature>
<gene>
    <name evidence="10" type="ORF">ABID37_001583</name>
</gene>
<evidence type="ECO:0000256" key="8">
    <source>
        <dbReference type="RuleBase" id="RU363032"/>
    </source>
</evidence>